<dbReference type="RefSeq" id="WP_043920277.1">
    <property type="nucleotide sequence ID" value="NZ_FZPF01000024.1"/>
</dbReference>
<accession>A0A0D1D3X7</accession>
<dbReference type="Proteomes" id="UP000032232">
    <property type="component" value="Unassembled WGS sequence"/>
</dbReference>
<evidence type="ECO:0000313" key="2">
    <source>
        <dbReference type="Proteomes" id="UP000032232"/>
    </source>
</evidence>
<evidence type="ECO:0000313" key="1">
    <source>
        <dbReference type="EMBL" id="KIT14788.1"/>
    </source>
</evidence>
<dbReference type="PATRIC" id="fig|935700.4.peg.3613"/>
<gene>
    <name evidence="1" type="ORF">jaqu_35040</name>
</gene>
<proteinExistence type="predicted"/>
<name>A0A0D1D3X7_9RHOB</name>
<keyword evidence="2" id="KW-1185">Reference proteome</keyword>
<reference evidence="1 2" key="1">
    <citation type="submission" date="2015-02" db="EMBL/GenBank/DDBJ databases">
        <title>Genome Sequence of Jannaschia aquimarina DSM28248, a member of the Roseobacter clade.</title>
        <authorList>
            <person name="Voget S."/>
            <person name="Daniel R."/>
        </authorList>
    </citation>
    <scope>NUCLEOTIDE SEQUENCE [LARGE SCALE GENOMIC DNA]</scope>
    <source>
        <strain evidence="1 2">GSW-M26</strain>
    </source>
</reference>
<organism evidence="1 2">
    <name type="scientific">Jannaschia aquimarina</name>
    <dbReference type="NCBI Taxonomy" id="935700"/>
    <lineage>
        <taxon>Bacteria</taxon>
        <taxon>Pseudomonadati</taxon>
        <taxon>Pseudomonadota</taxon>
        <taxon>Alphaproteobacteria</taxon>
        <taxon>Rhodobacterales</taxon>
        <taxon>Roseobacteraceae</taxon>
        <taxon>Jannaschia</taxon>
    </lineage>
</organism>
<dbReference type="EMBL" id="JYFE01000062">
    <property type="protein sequence ID" value="KIT14788.1"/>
    <property type="molecule type" value="Genomic_DNA"/>
</dbReference>
<comment type="caution">
    <text evidence="1">The sequence shown here is derived from an EMBL/GenBank/DDBJ whole genome shotgun (WGS) entry which is preliminary data.</text>
</comment>
<protein>
    <submittedName>
        <fullName evidence="1">Uncharacterized protein</fullName>
    </submittedName>
</protein>
<dbReference type="AlphaFoldDB" id="A0A0D1D3X7"/>
<sequence>MFKHAPFADRFEERGDLSVDPRTGTRGVRSGVSPFSGAPVYLITFPSFEMLTAFLEMAVPIEGPVIMGGTRDVLFETSPASITVAQVIDASEIASIRAETPLFFGLIEGKLDDPARLALAVPAMQASRAEDDFSGGTEDPHAAATEIVVPPDALVRMRGLDGTLPARNREILISASDRTPQELVEDILAVFGVPAAEMQTFGDGAFAVEAETEGLTITINDAPDVLFPADLLASTSRASLTISTEDTVEMTYPDGISAWAERFGAVLVVEIEFDALDGQVTGFRWDAEGGLQTVQFKVTEETFDE</sequence>